<sequence length="334" mass="37360">MSWFYDQWEIHDFEFLNKNSGLKFLRGTDWFRFSGVLYNDAFSNLKQLENLRYMTNGDGGSHQQLFQPISATLKSLHLMCHRGSLDLHGLVFPNMTELEIDLSDPHDTMNILQACPQLESLGLPSSGTERAVNHLIQALNSGTLCPTLKILKLKVKSLQTEDFARMIESRSGLETLHLELQSAGVRVAIAINHQASSLTHLRIRRTGNDSIMPFMLAVVGSCGQLKDVMVDEVRAEAIDGLMSKDSWMNPDGLENLTLSGTPLSLCGEELTKLVEKPASDPLRLPIDGWKISSQAKKVIRDKSYLTTLFQFAQGFGRLRAITINDVVYHKVSAQ</sequence>
<dbReference type="OrthoDB" id="2384330at2759"/>
<name>A0A9P6MA38_9FUNG</name>
<proteinExistence type="predicted"/>
<dbReference type="Gene3D" id="3.80.10.10">
    <property type="entry name" value="Ribonuclease Inhibitor"/>
    <property type="match status" value="1"/>
</dbReference>
<evidence type="ECO:0000313" key="2">
    <source>
        <dbReference type="Proteomes" id="UP000749646"/>
    </source>
</evidence>
<accession>A0A9P6MA38</accession>
<gene>
    <name evidence="1" type="ORF">BGZ65_001134</name>
</gene>
<dbReference type="InterPro" id="IPR032675">
    <property type="entry name" value="LRR_dom_sf"/>
</dbReference>
<dbReference type="EMBL" id="JAAAHW010003423">
    <property type="protein sequence ID" value="KAF9984008.1"/>
    <property type="molecule type" value="Genomic_DNA"/>
</dbReference>
<keyword evidence="2" id="KW-1185">Reference proteome</keyword>
<dbReference type="SUPFAM" id="SSF52047">
    <property type="entry name" value="RNI-like"/>
    <property type="match status" value="1"/>
</dbReference>
<dbReference type="AlphaFoldDB" id="A0A9P6MA38"/>
<reference evidence="1" key="1">
    <citation type="journal article" date="2020" name="Fungal Divers.">
        <title>Resolving the Mortierellaceae phylogeny through synthesis of multi-gene phylogenetics and phylogenomics.</title>
        <authorList>
            <person name="Vandepol N."/>
            <person name="Liber J."/>
            <person name="Desiro A."/>
            <person name="Na H."/>
            <person name="Kennedy M."/>
            <person name="Barry K."/>
            <person name="Grigoriev I.V."/>
            <person name="Miller A.N."/>
            <person name="O'Donnell K."/>
            <person name="Stajich J.E."/>
            <person name="Bonito G."/>
        </authorList>
    </citation>
    <scope>NUCLEOTIDE SEQUENCE</scope>
    <source>
        <strain evidence="1">MES-2147</strain>
    </source>
</reference>
<comment type="caution">
    <text evidence="1">The sequence shown here is derived from an EMBL/GenBank/DDBJ whole genome shotgun (WGS) entry which is preliminary data.</text>
</comment>
<organism evidence="1 2">
    <name type="scientific">Modicella reniformis</name>
    <dbReference type="NCBI Taxonomy" id="1440133"/>
    <lineage>
        <taxon>Eukaryota</taxon>
        <taxon>Fungi</taxon>
        <taxon>Fungi incertae sedis</taxon>
        <taxon>Mucoromycota</taxon>
        <taxon>Mortierellomycotina</taxon>
        <taxon>Mortierellomycetes</taxon>
        <taxon>Mortierellales</taxon>
        <taxon>Mortierellaceae</taxon>
        <taxon>Modicella</taxon>
    </lineage>
</organism>
<evidence type="ECO:0000313" key="1">
    <source>
        <dbReference type="EMBL" id="KAF9984008.1"/>
    </source>
</evidence>
<protein>
    <submittedName>
        <fullName evidence="1">Uncharacterized protein</fullName>
    </submittedName>
</protein>
<dbReference type="Proteomes" id="UP000749646">
    <property type="component" value="Unassembled WGS sequence"/>
</dbReference>